<keyword evidence="1" id="KW-0028">Amino-acid biosynthesis</keyword>
<dbReference type="GO" id="GO:0008652">
    <property type="term" value="P:amino acid biosynthetic process"/>
    <property type="evidence" value="ECO:0007669"/>
    <property type="project" value="UniProtKB-KW"/>
</dbReference>
<dbReference type="EMBL" id="BAABME010002948">
    <property type="protein sequence ID" value="GAA0156789.1"/>
    <property type="molecule type" value="Genomic_DNA"/>
</dbReference>
<feature type="domain" description="3-dehydroquinate synthase N-terminal" evidence="3">
    <location>
        <begin position="52"/>
        <end position="204"/>
    </location>
</feature>
<evidence type="ECO:0000256" key="2">
    <source>
        <dbReference type="ARBA" id="ARBA00023141"/>
    </source>
</evidence>
<dbReference type="Proteomes" id="UP001454036">
    <property type="component" value="Unassembled WGS sequence"/>
</dbReference>
<evidence type="ECO:0000313" key="5">
    <source>
        <dbReference type="EMBL" id="GAA0156789.1"/>
    </source>
</evidence>
<dbReference type="AlphaFoldDB" id="A0AAV3PZ87"/>
<evidence type="ECO:0000259" key="3">
    <source>
        <dbReference type="Pfam" id="PF01959"/>
    </source>
</evidence>
<proteinExistence type="predicted"/>
<feature type="domain" description="3-dehydroquinate synthase C-terminal" evidence="4">
    <location>
        <begin position="220"/>
        <end position="400"/>
    </location>
</feature>
<name>A0AAV3PZ87_LITER</name>
<dbReference type="GO" id="GO:0003856">
    <property type="term" value="F:3-dehydroquinate synthase activity"/>
    <property type="evidence" value="ECO:0007669"/>
    <property type="project" value="InterPro"/>
</dbReference>
<comment type="caution">
    <text evidence="5">The sequence shown here is derived from an EMBL/GenBank/DDBJ whole genome shotgun (WGS) entry which is preliminary data.</text>
</comment>
<keyword evidence="6" id="KW-1185">Reference proteome</keyword>
<protein>
    <recommendedName>
        <fullName evidence="7">3-dehydroquinate synthase</fullName>
    </recommendedName>
</protein>
<dbReference type="InterPro" id="IPR002812">
    <property type="entry name" value="DHQS"/>
</dbReference>
<dbReference type="InterPro" id="IPR056179">
    <property type="entry name" value="DHQS_C"/>
</dbReference>
<dbReference type="PANTHER" id="PTHR33563">
    <property type="match status" value="1"/>
</dbReference>
<evidence type="ECO:0000256" key="1">
    <source>
        <dbReference type="ARBA" id="ARBA00022605"/>
    </source>
</evidence>
<dbReference type="GO" id="GO:0009073">
    <property type="term" value="P:aromatic amino acid family biosynthetic process"/>
    <property type="evidence" value="ECO:0007669"/>
    <property type="project" value="UniProtKB-KW"/>
</dbReference>
<dbReference type="Pfam" id="PF26558">
    <property type="entry name" value="DHQS_2nd"/>
    <property type="match status" value="1"/>
</dbReference>
<dbReference type="InterPro" id="IPR030960">
    <property type="entry name" value="DHQS/DOIS_N"/>
</dbReference>
<accession>A0AAV3PZ87</accession>
<evidence type="ECO:0008006" key="7">
    <source>
        <dbReference type="Google" id="ProtNLM"/>
    </source>
</evidence>
<reference evidence="5 6" key="1">
    <citation type="submission" date="2024-01" db="EMBL/GenBank/DDBJ databases">
        <title>The complete chloroplast genome sequence of Lithospermum erythrorhizon: insights into the phylogenetic relationship among Boraginaceae species and the maternal lineages of purple gromwells.</title>
        <authorList>
            <person name="Okada T."/>
            <person name="Watanabe K."/>
        </authorList>
    </citation>
    <scope>NUCLEOTIDE SEQUENCE [LARGE SCALE GENOMIC DNA]</scope>
</reference>
<dbReference type="GO" id="GO:0016491">
    <property type="term" value="F:oxidoreductase activity"/>
    <property type="evidence" value="ECO:0007669"/>
    <property type="project" value="InterPro"/>
</dbReference>
<gene>
    <name evidence="5" type="ORF">LIER_14194</name>
</gene>
<dbReference type="Pfam" id="PF01959">
    <property type="entry name" value="DHQS"/>
    <property type="match status" value="1"/>
</dbReference>
<dbReference type="PANTHER" id="PTHR33563:SF1">
    <property type="entry name" value="3-DEHYDROQUINATE SYNTHASE"/>
    <property type="match status" value="1"/>
</dbReference>
<evidence type="ECO:0000313" key="6">
    <source>
        <dbReference type="Proteomes" id="UP001454036"/>
    </source>
</evidence>
<dbReference type="PIRSF" id="PIRSF006655">
    <property type="entry name" value="DHQ_synth"/>
    <property type="match status" value="1"/>
</dbReference>
<keyword evidence="2" id="KW-0057">Aromatic amino acid biosynthesis</keyword>
<evidence type="ECO:0000259" key="4">
    <source>
        <dbReference type="Pfam" id="PF26558"/>
    </source>
</evidence>
<sequence length="400" mass="44466">MLSLCSSSASAFPLTSFHTSDKYRASRFLNFATSTKKSVNCELINPMWTKKKKSVWIWTLNKDVMTAAVERGWNTFIFSPDQRPLAIEWASIAMINPLFIGEGELFDSEYRRIGTMCEVSSPEQLKKLQPSDEQAENVIVNLLDWQVIPAENIVAAFQSSQKTVFAISRTPSEAQLFFEALEQGLGGVVLKVDDFKAIFELKDYLDQREEVGSKMDLATAKVTDVQMTGMGDRVCVDLCTIMRPGEGLLVGSFARGLFLVHSECLETNYISSRPFRVNAGPVHAYVAVPGGRTSYLSELKSGKEVIVVDQNGFQRTAIVGRVKIETRPLILVEAKIEPEDQSYSILLQNAETVALITPEGRQRTTAVPVTSLKVGDEILLRVQGAARHTGIEIEEFIIEK</sequence>
<organism evidence="5 6">
    <name type="scientific">Lithospermum erythrorhizon</name>
    <name type="common">Purple gromwell</name>
    <name type="synonym">Lithospermum officinale var. erythrorhizon</name>
    <dbReference type="NCBI Taxonomy" id="34254"/>
    <lineage>
        <taxon>Eukaryota</taxon>
        <taxon>Viridiplantae</taxon>
        <taxon>Streptophyta</taxon>
        <taxon>Embryophyta</taxon>
        <taxon>Tracheophyta</taxon>
        <taxon>Spermatophyta</taxon>
        <taxon>Magnoliopsida</taxon>
        <taxon>eudicotyledons</taxon>
        <taxon>Gunneridae</taxon>
        <taxon>Pentapetalae</taxon>
        <taxon>asterids</taxon>
        <taxon>lamiids</taxon>
        <taxon>Boraginales</taxon>
        <taxon>Boraginaceae</taxon>
        <taxon>Boraginoideae</taxon>
        <taxon>Lithospermeae</taxon>
        <taxon>Lithospermum</taxon>
    </lineage>
</organism>